<organism evidence="3 4">
    <name type="scientific">Streptomyces uncialis</name>
    <dbReference type="NCBI Taxonomy" id="1048205"/>
    <lineage>
        <taxon>Bacteria</taxon>
        <taxon>Bacillati</taxon>
        <taxon>Actinomycetota</taxon>
        <taxon>Actinomycetes</taxon>
        <taxon>Kitasatosporales</taxon>
        <taxon>Streptomycetaceae</taxon>
        <taxon>Streptomyces</taxon>
    </lineage>
</organism>
<gene>
    <name evidence="3" type="ORF">AB852_25310</name>
</gene>
<feature type="region of interest" description="Disordered" evidence="1">
    <location>
        <begin position="72"/>
        <end position="153"/>
    </location>
</feature>
<accession>A0A1Q4V339</accession>
<reference evidence="3 4" key="1">
    <citation type="submission" date="2015-06" db="EMBL/GenBank/DDBJ databases">
        <title>Cloning and characterization of the uncialamcin biosynthetic gene cluster.</title>
        <authorList>
            <person name="Yan X."/>
            <person name="Huang T."/>
            <person name="Ge H."/>
            <person name="Shen B."/>
        </authorList>
    </citation>
    <scope>NUCLEOTIDE SEQUENCE [LARGE SCALE GENOMIC DNA]</scope>
    <source>
        <strain evidence="3 4">DCA2648</strain>
    </source>
</reference>
<keyword evidence="2" id="KW-0732">Signal</keyword>
<dbReference type="Proteomes" id="UP000186455">
    <property type="component" value="Unassembled WGS sequence"/>
</dbReference>
<keyword evidence="4" id="KW-1185">Reference proteome</keyword>
<feature type="region of interest" description="Disordered" evidence="1">
    <location>
        <begin position="165"/>
        <end position="222"/>
    </location>
</feature>
<sequence length="222" mass="22030">MTVGTLPALLWGALLVLVGVLSQGAAPASAADRAVPSPAFSATHVFGTADFPDPGAQVFGTQDPAVRLAGTQVSGAQDSGARLPHTQADGTQNLGTTATTAITTADTPPFVPGFTARRTEPVVGSGARNAPVPRHRPDTAPGSSAVRGEAGQGPVTTVRLAAAGEHSGRPVLPPPAPGGPVAPGYEPPAPQGAVLAVPHERGPPAPSHGPRSTRAPPHSRSS</sequence>
<dbReference type="EMBL" id="LFBV01000007">
    <property type="protein sequence ID" value="OKH92248.1"/>
    <property type="molecule type" value="Genomic_DNA"/>
</dbReference>
<evidence type="ECO:0000313" key="4">
    <source>
        <dbReference type="Proteomes" id="UP000186455"/>
    </source>
</evidence>
<dbReference type="AlphaFoldDB" id="A0A1Q4V339"/>
<feature type="compositionally biased region" description="Pro residues" evidence="1">
    <location>
        <begin position="171"/>
        <end position="190"/>
    </location>
</feature>
<comment type="caution">
    <text evidence="3">The sequence shown here is derived from an EMBL/GenBank/DDBJ whole genome shotgun (WGS) entry which is preliminary data.</text>
</comment>
<proteinExistence type="predicted"/>
<evidence type="ECO:0000256" key="2">
    <source>
        <dbReference type="SAM" id="SignalP"/>
    </source>
</evidence>
<dbReference type="RefSeq" id="WP_073792573.1">
    <property type="nucleotide sequence ID" value="NZ_LFBV01000007.1"/>
</dbReference>
<evidence type="ECO:0000313" key="3">
    <source>
        <dbReference type="EMBL" id="OKH92248.1"/>
    </source>
</evidence>
<evidence type="ECO:0000256" key="1">
    <source>
        <dbReference type="SAM" id="MobiDB-lite"/>
    </source>
</evidence>
<feature type="compositionally biased region" description="Low complexity" evidence="1">
    <location>
        <begin position="96"/>
        <end position="107"/>
    </location>
</feature>
<feature type="signal peptide" evidence="2">
    <location>
        <begin position="1"/>
        <end position="30"/>
    </location>
</feature>
<name>A0A1Q4V339_9ACTN</name>
<feature type="chain" id="PRO_5010315862" evidence="2">
    <location>
        <begin position="31"/>
        <end position="222"/>
    </location>
</feature>
<protein>
    <submittedName>
        <fullName evidence="3">Uncharacterized protein</fullName>
    </submittedName>
</protein>